<keyword evidence="3" id="KW-1185">Reference proteome</keyword>
<feature type="domain" description="Glycosyl transferase family 1" evidence="1">
    <location>
        <begin position="213"/>
        <end position="379"/>
    </location>
</feature>
<dbReference type="STRING" id="1121302.SAMN02745163_03303"/>
<evidence type="ECO:0000259" key="1">
    <source>
        <dbReference type="Pfam" id="PF00534"/>
    </source>
</evidence>
<dbReference type="OrthoDB" id="9806653at2"/>
<organism evidence="2 3">
    <name type="scientific">Clostridium cavendishii DSM 21758</name>
    <dbReference type="NCBI Taxonomy" id="1121302"/>
    <lineage>
        <taxon>Bacteria</taxon>
        <taxon>Bacillati</taxon>
        <taxon>Bacillota</taxon>
        <taxon>Clostridia</taxon>
        <taxon>Eubacteriales</taxon>
        <taxon>Clostridiaceae</taxon>
        <taxon>Clostridium</taxon>
    </lineage>
</organism>
<name>A0A1M6Q6X1_9CLOT</name>
<evidence type="ECO:0000313" key="3">
    <source>
        <dbReference type="Proteomes" id="UP000184310"/>
    </source>
</evidence>
<evidence type="ECO:0000313" key="2">
    <source>
        <dbReference type="EMBL" id="SHK15866.1"/>
    </source>
</evidence>
<dbReference type="InterPro" id="IPR001296">
    <property type="entry name" value="Glyco_trans_1"/>
</dbReference>
<sequence>MNLIYVTAQVPYGKGEQFIPPEIIEMRKLGNNIKILPLRPAKEIGQGHENSVISEYCDRTPLINIKVILCLFKYIIIHPIKVLNIISKIIFKSGSIVKVFKNIILIPKGLYMGQEALKYKADHIHCHWASTSATAAYIASVISDIPWSFTAHRWDIYENNMLKEKAKTASFFRVINKKGYNDICKYIRSEDVSKCKIIHVGIFLDNQNNSTFEVNNREEFLIVVPASLIEVKGHKYLIEAINMLKDKNLICHFYGEGELEEELLTEIKKLGLQDKILLKGQVAHEDLLEMYKTKAVDVLILPSILTDAGEHEGIPVSLMEAMANKIPVISTNTGGIPELLEEGSGILVDDKSSEQLKDAILRLLEDKEIAIELGEAGYNKVLNEFDINKVCLNLQQEFKNRA</sequence>
<dbReference type="Pfam" id="PF00534">
    <property type="entry name" value="Glycos_transf_1"/>
    <property type="match status" value="1"/>
</dbReference>
<dbReference type="EMBL" id="FQZB01000014">
    <property type="protein sequence ID" value="SHK15866.1"/>
    <property type="molecule type" value="Genomic_DNA"/>
</dbReference>
<dbReference type="CDD" id="cd03801">
    <property type="entry name" value="GT4_PimA-like"/>
    <property type="match status" value="1"/>
</dbReference>
<gene>
    <name evidence="2" type="ORF">SAMN02745163_03303</name>
</gene>
<accession>A0A1M6Q6X1</accession>
<dbReference type="Proteomes" id="UP000184310">
    <property type="component" value="Unassembled WGS sequence"/>
</dbReference>
<reference evidence="2 3" key="1">
    <citation type="submission" date="2016-11" db="EMBL/GenBank/DDBJ databases">
        <authorList>
            <person name="Jaros S."/>
            <person name="Januszkiewicz K."/>
            <person name="Wedrychowicz H."/>
        </authorList>
    </citation>
    <scope>NUCLEOTIDE SEQUENCE [LARGE SCALE GENOMIC DNA]</scope>
    <source>
        <strain evidence="2 3">DSM 21758</strain>
    </source>
</reference>
<dbReference type="Gene3D" id="3.40.50.2000">
    <property type="entry name" value="Glycogen Phosphorylase B"/>
    <property type="match status" value="2"/>
</dbReference>
<dbReference type="GO" id="GO:0016757">
    <property type="term" value="F:glycosyltransferase activity"/>
    <property type="evidence" value="ECO:0007669"/>
    <property type="project" value="InterPro"/>
</dbReference>
<proteinExistence type="predicted"/>
<dbReference type="AlphaFoldDB" id="A0A1M6Q6X1"/>
<protein>
    <submittedName>
        <fullName evidence="2">Glycosyltransferase involved in cell wall bisynthesis</fullName>
    </submittedName>
</protein>
<keyword evidence="2" id="KW-0808">Transferase</keyword>
<dbReference type="SUPFAM" id="SSF53756">
    <property type="entry name" value="UDP-Glycosyltransferase/glycogen phosphorylase"/>
    <property type="match status" value="1"/>
</dbReference>
<dbReference type="RefSeq" id="WP_072990353.1">
    <property type="nucleotide sequence ID" value="NZ_FQZB01000014.1"/>
</dbReference>
<dbReference type="PANTHER" id="PTHR12526:SF630">
    <property type="entry name" value="GLYCOSYLTRANSFERASE"/>
    <property type="match status" value="1"/>
</dbReference>
<dbReference type="PANTHER" id="PTHR12526">
    <property type="entry name" value="GLYCOSYLTRANSFERASE"/>
    <property type="match status" value="1"/>
</dbReference>